<feature type="binding site" evidence="7">
    <location>
        <position position="190"/>
    </location>
    <ligand>
        <name>NAD(+)</name>
        <dbReference type="ChEBI" id="CHEBI:57540"/>
    </ligand>
</feature>
<feature type="binding site" evidence="8">
    <location>
        <position position="328"/>
    </location>
    <ligand>
        <name>substrate</name>
    </ligand>
</feature>
<comment type="caution">
    <text evidence="11">The sequence shown here is derived from an EMBL/GenBank/DDBJ whole genome shotgun (WGS) entry which is preliminary data.</text>
</comment>
<evidence type="ECO:0000256" key="1">
    <source>
        <dbReference type="ARBA" id="ARBA00010178"/>
    </source>
</evidence>
<dbReference type="Gene3D" id="3.40.50.1980">
    <property type="entry name" value="Nitrogenase molybdenum iron protein domain"/>
    <property type="match status" value="2"/>
</dbReference>
<feature type="binding site" evidence="7">
    <location>
        <position position="128"/>
    </location>
    <ligand>
        <name>NAD(+)</name>
        <dbReference type="ChEBI" id="CHEBI:57540"/>
    </ligand>
</feature>
<dbReference type="EC" id="1.1.1.23" evidence="11"/>
<evidence type="ECO:0000256" key="3">
    <source>
        <dbReference type="ARBA" id="ARBA00022833"/>
    </source>
</evidence>
<dbReference type="SUPFAM" id="SSF53720">
    <property type="entry name" value="ALDH-like"/>
    <property type="match status" value="1"/>
</dbReference>
<feature type="binding site" evidence="8">
    <location>
        <position position="363"/>
    </location>
    <ligand>
        <name>substrate</name>
    </ligand>
</feature>
<feature type="binding site" evidence="8">
    <location>
        <position position="236"/>
    </location>
    <ligand>
        <name>substrate</name>
    </ligand>
</feature>
<dbReference type="InterPro" id="IPR022695">
    <property type="entry name" value="Histidinol_DH_monofunct"/>
</dbReference>
<dbReference type="PANTHER" id="PTHR21256">
    <property type="entry name" value="HISTIDINOL DEHYDROGENASE HDH"/>
    <property type="match status" value="1"/>
</dbReference>
<keyword evidence="3 9" id="KW-0862">Zinc</keyword>
<dbReference type="Pfam" id="PF00815">
    <property type="entry name" value="Histidinol_dh"/>
    <property type="match status" value="1"/>
</dbReference>
<keyword evidence="7" id="KW-0520">NAD</keyword>
<evidence type="ECO:0000256" key="4">
    <source>
        <dbReference type="ARBA" id="ARBA00023002"/>
    </source>
</evidence>
<dbReference type="GO" id="GO:0000105">
    <property type="term" value="P:L-histidine biosynthetic process"/>
    <property type="evidence" value="ECO:0007669"/>
    <property type="project" value="InterPro"/>
</dbReference>
<feature type="active site" description="Proton acceptor" evidence="6">
    <location>
        <position position="328"/>
    </location>
</feature>
<feature type="active site" description="Proton acceptor" evidence="6">
    <location>
        <position position="327"/>
    </location>
</feature>
<feature type="binding site" evidence="9">
    <location>
        <position position="363"/>
    </location>
    <ligand>
        <name>Zn(2+)</name>
        <dbReference type="ChEBI" id="CHEBI:29105"/>
    </ligand>
</feature>
<feature type="binding site" evidence="9">
    <location>
        <position position="422"/>
    </location>
    <ligand>
        <name>Zn(2+)</name>
        <dbReference type="ChEBI" id="CHEBI:29105"/>
    </ligand>
</feature>
<dbReference type="InterPro" id="IPR001692">
    <property type="entry name" value="Histidinol_DH_CS"/>
</dbReference>
<dbReference type="PRINTS" id="PR00083">
    <property type="entry name" value="HOLDHDRGNASE"/>
</dbReference>
<dbReference type="GO" id="GO:0005829">
    <property type="term" value="C:cytosol"/>
    <property type="evidence" value="ECO:0007669"/>
    <property type="project" value="TreeGrafter"/>
</dbReference>
<dbReference type="PROSITE" id="PS00611">
    <property type="entry name" value="HISOL_DEHYDROGENASE"/>
    <property type="match status" value="1"/>
</dbReference>
<reference evidence="11 12" key="1">
    <citation type="submission" date="2020-02" db="EMBL/GenBank/DDBJ databases">
        <title>Albibacoteraceae fam. nov., the first described family within the subdivision 4 Verrucomicrobia.</title>
        <authorList>
            <person name="Xi F."/>
        </authorList>
    </citation>
    <scope>NUCLEOTIDE SEQUENCE [LARGE SCALE GENOMIC DNA]</scope>
    <source>
        <strain evidence="11 12">CK1056</strain>
    </source>
</reference>
<dbReference type="EMBL" id="JAAGNX010000002">
    <property type="protein sequence ID" value="NDV62670.1"/>
    <property type="molecule type" value="Genomic_DNA"/>
</dbReference>
<gene>
    <name evidence="11" type="primary">hisD</name>
    <name evidence="11" type="ORF">G0Q06_09430</name>
</gene>
<evidence type="ECO:0000256" key="6">
    <source>
        <dbReference type="PIRSR" id="PIRSR000099-1"/>
    </source>
</evidence>
<dbReference type="PANTHER" id="PTHR21256:SF2">
    <property type="entry name" value="HISTIDINE BIOSYNTHESIS TRIFUNCTIONAL PROTEIN"/>
    <property type="match status" value="1"/>
</dbReference>
<dbReference type="CDD" id="cd06572">
    <property type="entry name" value="Histidinol_dh"/>
    <property type="match status" value="1"/>
</dbReference>
<dbReference type="Gene3D" id="1.20.5.1300">
    <property type="match status" value="1"/>
</dbReference>
<feature type="binding site" evidence="8">
    <location>
        <position position="258"/>
    </location>
    <ligand>
        <name>substrate</name>
    </ligand>
</feature>
<protein>
    <submittedName>
        <fullName evidence="11">Histidinol dehydrogenase</fullName>
        <ecNumber evidence="11">1.1.1.23</ecNumber>
    </submittedName>
</protein>
<name>A0A6B2M4W4_9BACT</name>
<dbReference type="FunFam" id="3.40.50.1980:FF:000001">
    <property type="entry name" value="Histidinol dehydrogenase"/>
    <property type="match status" value="1"/>
</dbReference>
<feature type="binding site" evidence="9">
    <location>
        <position position="261"/>
    </location>
    <ligand>
        <name>Zn(2+)</name>
        <dbReference type="ChEBI" id="CHEBI:29105"/>
    </ligand>
</feature>
<comment type="cofactor">
    <cofactor evidence="9">
        <name>Zn(2+)</name>
        <dbReference type="ChEBI" id="CHEBI:29105"/>
    </cofactor>
    <text evidence="9">Binds 1 zinc ion per subunit.</text>
</comment>
<dbReference type="InterPro" id="IPR016161">
    <property type="entry name" value="Ald_DH/histidinol_DH"/>
</dbReference>
<accession>A0A6B2M4W4</accession>
<feature type="binding site" evidence="8">
    <location>
        <position position="422"/>
    </location>
    <ligand>
        <name>substrate</name>
    </ligand>
</feature>
<keyword evidence="4 5" id="KW-0560">Oxidoreductase</keyword>
<comment type="similarity">
    <text evidence="1 5 10">Belongs to the histidinol dehydrogenase family.</text>
</comment>
<evidence type="ECO:0000256" key="8">
    <source>
        <dbReference type="PIRSR" id="PIRSR000099-3"/>
    </source>
</evidence>
<organism evidence="11 12">
    <name type="scientific">Oceanipulchritudo coccoides</name>
    <dbReference type="NCBI Taxonomy" id="2706888"/>
    <lineage>
        <taxon>Bacteria</taxon>
        <taxon>Pseudomonadati</taxon>
        <taxon>Verrucomicrobiota</taxon>
        <taxon>Opitutia</taxon>
        <taxon>Puniceicoccales</taxon>
        <taxon>Oceanipulchritudinaceae</taxon>
        <taxon>Oceanipulchritudo</taxon>
    </lineage>
</organism>
<dbReference type="AlphaFoldDB" id="A0A6B2M4W4"/>
<sequence length="434" mass="47324">MKKLIASDPAFYRKLGQFAADEKQRGELEATVKEVLEQVRQRGDSAVLEYTRKFDGFRSTAQGLKVDPSSLKAAESALSPAQRKEIRSAIRCVRDFHKKGLPSNWMAKNPHGARVGERWYPISRVGIYIPAGNVPLVSTAVMTTTLARLAGVKSIAVSTPANREGKISQQMLAGLSLCGVSEVYRIGGAQAIAAMAFGTKTIEPVLKIMGPGNAYVAEAQRQVFGQVGIDLLPGPSEALAIADGTAKPHYLAADLLAQAEHGSGRERVYFVYTNEAQARKVEAEAERMIPTLGHAEAVRKIWKTRTCFIKVSNISQAIEVANFIAPEHLELHVDKVLLPRLLQDIQTAGAILCGHDTPTVIGDFTAGPSHTLPTSRTGRFFSGLKITDFMRRSSIVQYDQDSLKKARNGVRVFSELEALDAHGQSMEIRFPESS</sequence>
<evidence type="ECO:0000256" key="5">
    <source>
        <dbReference type="PIRNR" id="PIRNR000099"/>
    </source>
</evidence>
<feature type="binding site" evidence="7">
    <location>
        <position position="213"/>
    </location>
    <ligand>
        <name>NAD(+)</name>
        <dbReference type="ChEBI" id="CHEBI:57540"/>
    </ligand>
</feature>
<keyword evidence="12" id="KW-1185">Reference proteome</keyword>
<evidence type="ECO:0000256" key="2">
    <source>
        <dbReference type="ARBA" id="ARBA00022723"/>
    </source>
</evidence>
<keyword evidence="2 9" id="KW-0479">Metal-binding</keyword>
<feature type="binding site" evidence="8">
    <location>
        <position position="417"/>
    </location>
    <ligand>
        <name>substrate</name>
    </ligand>
</feature>
<evidence type="ECO:0000256" key="10">
    <source>
        <dbReference type="RuleBase" id="RU004175"/>
    </source>
</evidence>
<evidence type="ECO:0000256" key="9">
    <source>
        <dbReference type="PIRSR" id="PIRSR000099-4"/>
    </source>
</evidence>
<evidence type="ECO:0000256" key="7">
    <source>
        <dbReference type="PIRSR" id="PIRSR000099-2"/>
    </source>
</evidence>
<feature type="binding site" evidence="9">
    <location>
        <position position="258"/>
    </location>
    <ligand>
        <name>Zn(2+)</name>
        <dbReference type="ChEBI" id="CHEBI:29105"/>
    </ligand>
</feature>
<dbReference type="GO" id="GO:0051287">
    <property type="term" value="F:NAD binding"/>
    <property type="evidence" value="ECO:0007669"/>
    <property type="project" value="InterPro"/>
</dbReference>
<dbReference type="GO" id="GO:0046872">
    <property type="term" value="F:metal ion binding"/>
    <property type="evidence" value="ECO:0007669"/>
    <property type="project" value="UniProtKB-KW"/>
</dbReference>
<proteinExistence type="inferred from homology"/>
<dbReference type="PIRSF" id="PIRSF000099">
    <property type="entry name" value="Histidinol_dh"/>
    <property type="match status" value="1"/>
</dbReference>
<dbReference type="GO" id="GO:0004399">
    <property type="term" value="F:histidinol dehydrogenase activity"/>
    <property type="evidence" value="ECO:0007669"/>
    <property type="project" value="UniProtKB-EC"/>
</dbReference>
<evidence type="ECO:0000313" key="12">
    <source>
        <dbReference type="Proteomes" id="UP000478417"/>
    </source>
</evidence>
<dbReference type="InterPro" id="IPR012131">
    <property type="entry name" value="Hstdl_DH"/>
</dbReference>
<feature type="binding site" evidence="8">
    <location>
        <position position="261"/>
    </location>
    <ligand>
        <name>substrate</name>
    </ligand>
</feature>
<dbReference type="RefSeq" id="WP_163964964.1">
    <property type="nucleotide sequence ID" value="NZ_JAAGNX010000002.1"/>
</dbReference>
<dbReference type="Proteomes" id="UP000478417">
    <property type="component" value="Unassembled WGS sequence"/>
</dbReference>
<evidence type="ECO:0000313" key="11">
    <source>
        <dbReference type="EMBL" id="NDV62670.1"/>
    </source>
</evidence>
<dbReference type="NCBIfam" id="TIGR00069">
    <property type="entry name" value="hisD"/>
    <property type="match status" value="1"/>
</dbReference>